<accession>A0A5C6A120</accession>
<dbReference type="RefSeq" id="WP_390620632.1">
    <property type="nucleotide sequence ID" value="NZ_SJPM01000010.1"/>
</dbReference>
<evidence type="ECO:0000259" key="1">
    <source>
        <dbReference type="Pfam" id="PF22400"/>
    </source>
</evidence>
<proteinExistence type="predicted"/>
<sequence>MLGNAVSHWYISCKLNVARFIQGGVVKPYVRRPTELVNPDRICCDTMGRQLGYECDQHSNLRDCPDVVVIYYPHIDEFGMPIRDGGTSSLGMQFCPWCGKRLPESKRDLWYDTLNSLGIDFAITDDIPAAYREDAWWRNPDAPVA</sequence>
<comment type="caution">
    <text evidence="2">The sequence shown here is derived from an EMBL/GenBank/DDBJ whole genome shotgun (WGS) entry which is preliminary data.</text>
</comment>
<gene>
    <name evidence="2" type="ORF">Pla100_42570</name>
</gene>
<name>A0A5C6A120_9BACT</name>
<feature type="domain" description="DUF6980" evidence="1">
    <location>
        <begin position="42"/>
        <end position="139"/>
    </location>
</feature>
<dbReference type="Pfam" id="PF22400">
    <property type="entry name" value="DUF6980"/>
    <property type="match status" value="1"/>
</dbReference>
<dbReference type="EMBL" id="SJPM01000010">
    <property type="protein sequence ID" value="TWT92941.1"/>
    <property type="molecule type" value="Genomic_DNA"/>
</dbReference>
<protein>
    <recommendedName>
        <fullName evidence="1">DUF6980 domain-containing protein</fullName>
    </recommendedName>
</protein>
<dbReference type="Proteomes" id="UP000316213">
    <property type="component" value="Unassembled WGS sequence"/>
</dbReference>
<dbReference type="InterPro" id="IPR053918">
    <property type="entry name" value="DUF6980"/>
</dbReference>
<evidence type="ECO:0000313" key="3">
    <source>
        <dbReference type="Proteomes" id="UP000316213"/>
    </source>
</evidence>
<dbReference type="AlphaFoldDB" id="A0A5C6A120"/>
<reference evidence="2 3" key="1">
    <citation type="submission" date="2019-02" db="EMBL/GenBank/DDBJ databases">
        <title>Deep-cultivation of Planctomycetes and their phenomic and genomic characterization uncovers novel biology.</title>
        <authorList>
            <person name="Wiegand S."/>
            <person name="Jogler M."/>
            <person name="Boedeker C."/>
            <person name="Pinto D."/>
            <person name="Vollmers J."/>
            <person name="Rivas-Marin E."/>
            <person name="Kohn T."/>
            <person name="Peeters S.H."/>
            <person name="Heuer A."/>
            <person name="Rast P."/>
            <person name="Oberbeckmann S."/>
            <person name="Bunk B."/>
            <person name="Jeske O."/>
            <person name="Meyerdierks A."/>
            <person name="Storesund J.E."/>
            <person name="Kallscheuer N."/>
            <person name="Luecker S."/>
            <person name="Lage O.M."/>
            <person name="Pohl T."/>
            <person name="Merkel B.J."/>
            <person name="Hornburger P."/>
            <person name="Mueller R.-W."/>
            <person name="Bruemmer F."/>
            <person name="Labrenz M."/>
            <person name="Spormann A.M."/>
            <person name="Op Den Camp H."/>
            <person name="Overmann J."/>
            <person name="Amann R."/>
            <person name="Jetten M.S.M."/>
            <person name="Mascher T."/>
            <person name="Medema M.H."/>
            <person name="Devos D.P."/>
            <person name="Kaster A.-K."/>
            <person name="Ovreas L."/>
            <person name="Rohde M."/>
            <person name="Galperin M.Y."/>
            <person name="Jogler C."/>
        </authorList>
    </citation>
    <scope>NUCLEOTIDE SEQUENCE [LARGE SCALE GENOMIC DNA]</scope>
    <source>
        <strain evidence="2 3">Pla100</strain>
    </source>
</reference>
<keyword evidence="3" id="KW-1185">Reference proteome</keyword>
<evidence type="ECO:0000313" key="2">
    <source>
        <dbReference type="EMBL" id="TWT92941.1"/>
    </source>
</evidence>
<organism evidence="2 3">
    <name type="scientific">Neorhodopirellula pilleata</name>
    <dbReference type="NCBI Taxonomy" id="2714738"/>
    <lineage>
        <taxon>Bacteria</taxon>
        <taxon>Pseudomonadati</taxon>
        <taxon>Planctomycetota</taxon>
        <taxon>Planctomycetia</taxon>
        <taxon>Pirellulales</taxon>
        <taxon>Pirellulaceae</taxon>
        <taxon>Neorhodopirellula</taxon>
    </lineage>
</organism>